<organism evidence="1 2">
    <name type="scientific">Sphingomonas colocasiae</name>
    <dbReference type="NCBI Taxonomy" id="1848973"/>
    <lineage>
        <taxon>Bacteria</taxon>
        <taxon>Pseudomonadati</taxon>
        <taxon>Pseudomonadota</taxon>
        <taxon>Alphaproteobacteria</taxon>
        <taxon>Sphingomonadales</taxon>
        <taxon>Sphingomonadaceae</taxon>
        <taxon>Sphingomonas</taxon>
    </lineage>
</organism>
<name>A0ABS7PI23_9SPHN</name>
<protein>
    <submittedName>
        <fullName evidence="1">Uncharacterized protein</fullName>
    </submittedName>
</protein>
<sequence length="137" mass="15218">MSHLILRYEPDPDDEVGRLWFDVRTALFSGSSFFWSNLGELPDLIEQIGRYPLDGKTNCRWEWGASGDASLVAALDVMQVKVSGRLEARVRLADLNDVSQCLAISFETEYVLLDAFRGELKAMYDGRSGKALLAGVG</sequence>
<keyword evidence="2" id="KW-1185">Reference proteome</keyword>
<evidence type="ECO:0000313" key="1">
    <source>
        <dbReference type="EMBL" id="MBY8820941.1"/>
    </source>
</evidence>
<comment type="caution">
    <text evidence="1">The sequence shown here is derived from an EMBL/GenBank/DDBJ whole genome shotgun (WGS) entry which is preliminary data.</text>
</comment>
<dbReference type="Proteomes" id="UP000706039">
    <property type="component" value="Unassembled WGS sequence"/>
</dbReference>
<dbReference type="EMBL" id="JAINVV010000001">
    <property type="protein sequence ID" value="MBY8820941.1"/>
    <property type="molecule type" value="Genomic_DNA"/>
</dbReference>
<reference evidence="1 2" key="1">
    <citation type="submission" date="2021-08" db="EMBL/GenBank/DDBJ databases">
        <authorList>
            <person name="Tuo L."/>
        </authorList>
    </citation>
    <scope>NUCLEOTIDE SEQUENCE [LARGE SCALE GENOMIC DNA]</scope>
    <source>
        <strain evidence="1 2">JCM 31229</strain>
    </source>
</reference>
<proteinExistence type="predicted"/>
<accession>A0ABS7PI23</accession>
<evidence type="ECO:0000313" key="2">
    <source>
        <dbReference type="Proteomes" id="UP000706039"/>
    </source>
</evidence>
<dbReference type="RefSeq" id="WP_222988036.1">
    <property type="nucleotide sequence ID" value="NZ_JAINVV010000001.1"/>
</dbReference>
<gene>
    <name evidence="1" type="ORF">K7G82_01480</name>
</gene>